<dbReference type="EMBL" id="JAEAOA010002353">
    <property type="protein sequence ID" value="KAK3612654.1"/>
    <property type="molecule type" value="Genomic_DNA"/>
</dbReference>
<reference evidence="2" key="3">
    <citation type="submission" date="2023-05" db="EMBL/GenBank/DDBJ databases">
        <authorList>
            <person name="Smith C.H."/>
        </authorList>
    </citation>
    <scope>NUCLEOTIDE SEQUENCE</scope>
    <source>
        <strain evidence="2">CHS0354</strain>
        <tissue evidence="2">Mantle</tissue>
    </source>
</reference>
<feature type="compositionally biased region" description="Pro residues" evidence="1">
    <location>
        <begin position="57"/>
        <end position="67"/>
    </location>
</feature>
<evidence type="ECO:0000256" key="1">
    <source>
        <dbReference type="SAM" id="MobiDB-lite"/>
    </source>
</evidence>
<accession>A0AAE0TLQ5</accession>
<comment type="caution">
    <text evidence="2">The sequence shown here is derived from an EMBL/GenBank/DDBJ whole genome shotgun (WGS) entry which is preliminary data.</text>
</comment>
<feature type="region of interest" description="Disordered" evidence="1">
    <location>
        <begin position="34"/>
        <end position="83"/>
    </location>
</feature>
<organism evidence="2 3">
    <name type="scientific">Potamilus streckersoni</name>
    <dbReference type="NCBI Taxonomy" id="2493646"/>
    <lineage>
        <taxon>Eukaryota</taxon>
        <taxon>Metazoa</taxon>
        <taxon>Spiralia</taxon>
        <taxon>Lophotrochozoa</taxon>
        <taxon>Mollusca</taxon>
        <taxon>Bivalvia</taxon>
        <taxon>Autobranchia</taxon>
        <taxon>Heteroconchia</taxon>
        <taxon>Palaeoheterodonta</taxon>
        <taxon>Unionida</taxon>
        <taxon>Unionoidea</taxon>
        <taxon>Unionidae</taxon>
        <taxon>Ambleminae</taxon>
        <taxon>Lampsilini</taxon>
        <taxon>Potamilus</taxon>
    </lineage>
</organism>
<keyword evidence="3" id="KW-1185">Reference proteome</keyword>
<evidence type="ECO:0000313" key="2">
    <source>
        <dbReference type="EMBL" id="KAK3612654.1"/>
    </source>
</evidence>
<dbReference type="Proteomes" id="UP001195483">
    <property type="component" value="Unassembled WGS sequence"/>
</dbReference>
<protein>
    <submittedName>
        <fullName evidence="2">Uncharacterized protein</fullName>
    </submittedName>
</protein>
<dbReference type="AlphaFoldDB" id="A0AAE0TLQ5"/>
<feature type="compositionally biased region" description="Polar residues" evidence="1">
    <location>
        <begin position="38"/>
        <end position="47"/>
    </location>
</feature>
<reference evidence="2" key="2">
    <citation type="journal article" date="2021" name="Genome Biol. Evol.">
        <title>Developing a high-quality reference genome for a parasitic bivalve with doubly uniparental inheritance (Bivalvia: Unionida).</title>
        <authorList>
            <person name="Smith C.H."/>
        </authorList>
    </citation>
    <scope>NUCLEOTIDE SEQUENCE</scope>
    <source>
        <strain evidence="2">CHS0354</strain>
        <tissue evidence="2">Mantle</tissue>
    </source>
</reference>
<proteinExistence type="predicted"/>
<name>A0AAE0TLQ5_9BIVA</name>
<sequence length="352" mass="39722">MSEHQPPRTIPEEKVFPDVNGIYSELVQPIKAEFGEDPTSSIYVNSDSIRKKQSPPSFKPPPPPAPRPVTIRQKSRTTKPKEVSKLHISENHECKKMPKGCNFKEKNAALTRQDDKHVNEDAIIKTKETSWFGDNPDSTTLLPNPIIRHDFDRISQMPDAVKEAYMTERFAKCKRDKSIVTIKEETQTIDNSNIEVASVNRETTANNIEKSMESAGKGADIKCNVHFKLDSDKIEKESDEEGYVRMGYVGTKTATAHVISPAVRRQATPKRFGSLSKSQLVRCLEECGLKELAAVCQNEKLDGQFLEKHVSDEDLMQDPFLLTRFQIRKLRAIIDGWRPISDLKNDVDTGSG</sequence>
<evidence type="ECO:0000313" key="3">
    <source>
        <dbReference type="Proteomes" id="UP001195483"/>
    </source>
</evidence>
<gene>
    <name evidence="2" type="ORF">CHS0354_042176</name>
</gene>
<reference evidence="2" key="1">
    <citation type="journal article" date="2021" name="Genome Biol. Evol.">
        <title>A High-Quality Reference Genome for a Parasitic Bivalve with Doubly Uniparental Inheritance (Bivalvia: Unionida).</title>
        <authorList>
            <person name="Smith C.H."/>
        </authorList>
    </citation>
    <scope>NUCLEOTIDE SEQUENCE</scope>
    <source>
        <strain evidence="2">CHS0354</strain>
    </source>
</reference>